<feature type="compositionally biased region" description="Low complexity" evidence="5">
    <location>
        <begin position="53"/>
        <end position="64"/>
    </location>
</feature>
<evidence type="ECO:0000256" key="2">
    <source>
        <dbReference type="ARBA" id="ARBA00008814"/>
    </source>
</evidence>
<evidence type="ECO:0000256" key="6">
    <source>
        <dbReference type="SAM" id="SignalP"/>
    </source>
</evidence>
<evidence type="ECO:0000256" key="3">
    <source>
        <dbReference type="ARBA" id="ARBA00022448"/>
    </source>
</evidence>
<dbReference type="RefSeq" id="WP_175373981.1">
    <property type="nucleotide sequence ID" value="NZ_JABWCS010000219.1"/>
</dbReference>
<dbReference type="AlphaFoldDB" id="A0A850ESR5"/>
<dbReference type="PROSITE" id="PS50983">
    <property type="entry name" value="FE_B12_PBP"/>
    <property type="match status" value="1"/>
</dbReference>
<dbReference type="GO" id="GO:0030288">
    <property type="term" value="C:outer membrane-bounded periplasmic space"/>
    <property type="evidence" value="ECO:0007669"/>
    <property type="project" value="TreeGrafter"/>
</dbReference>
<reference evidence="8" key="1">
    <citation type="submission" date="2020-06" db="EMBL/GenBank/DDBJ databases">
        <title>Paenibacillus sp. nov., isolated from soil.</title>
        <authorList>
            <person name="Seo Y.L."/>
        </authorList>
    </citation>
    <scope>NUCLEOTIDE SEQUENCE [LARGE SCALE GENOMIC DNA]</scope>
    <source>
        <strain evidence="8">JW14</strain>
    </source>
</reference>
<feature type="domain" description="Fe/B12 periplasmic-binding" evidence="7">
    <location>
        <begin position="82"/>
        <end position="339"/>
    </location>
</feature>
<gene>
    <name evidence="8" type="ORF">HPT30_24850</name>
</gene>
<protein>
    <submittedName>
        <fullName evidence="8">ABC transporter substrate-binding protein</fullName>
    </submittedName>
</protein>
<dbReference type="EMBL" id="JABWCS010000219">
    <property type="protein sequence ID" value="NUU63596.1"/>
    <property type="molecule type" value="Genomic_DNA"/>
</dbReference>
<keyword evidence="9" id="KW-1185">Reference proteome</keyword>
<dbReference type="SUPFAM" id="SSF53807">
    <property type="entry name" value="Helical backbone' metal receptor"/>
    <property type="match status" value="1"/>
</dbReference>
<feature type="chain" id="PRO_5039026725" evidence="6">
    <location>
        <begin position="24"/>
        <end position="339"/>
    </location>
</feature>
<feature type="compositionally biased region" description="Low complexity" evidence="5">
    <location>
        <begin position="30"/>
        <end position="43"/>
    </location>
</feature>
<proteinExistence type="inferred from homology"/>
<dbReference type="InterPro" id="IPR051313">
    <property type="entry name" value="Bact_iron-sidero_bind"/>
</dbReference>
<dbReference type="Pfam" id="PF01497">
    <property type="entry name" value="Peripla_BP_2"/>
    <property type="match status" value="1"/>
</dbReference>
<dbReference type="PANTHER" id="PTHR30532:SF26">
    <property type="entry name" value="IRON(3+)-HYDROXAMATE-BINDING PROTEIN FHUD"/>
    <property type="match status" value="1"/>
</dbReference>
<dbReference type="GO" id="GO:1901678">
    <property type="term" value="P:iron coordination entity transport"/>
    <property type="evidence" value="ECO:0007669"/>
    <property type="project" value="UniProtKB-ARBA"/>
</dbReference>
<feature type="signal peptide" evidence="6">
    <location>
        <begin position="1"/>
        <end position="23"/>
    </location>
</feature>
<dbReference type="Gene3D" id="3.40.50.1980">
    <property type="entry name" value="Nitrogenase molybdenum iron protein domain"/>
    <property type="match status" value="2"/>
</dbReference>
<dbReference type="PROSITE" id="PS51257">
    <property type="entry name" value="PROKAR_LIPOPROTEIN"/>
    <property type="match status" value="1"/>
</dbReference>
<sequence>MKQVRQSIAVLCMIILMGTLLLACTSKNESQTSNNKGNSTSNTIAEASSSPEATTDTATKTGGTHSYTDYRGHTVEIPDNPQKIVFFGETYGDLLTLGVQAVGASKGMYEHQIYEDKVQGVEDVGFPINLEKTLELQPDLIIYSVTDEADFEALSKIAPTVIFDTFAPLKERMLELGTILGKTKEAESWLAQYKVKEAAMWEQLKASGMKPGETASVFTYYPGDRLFVMATTGLSQVLYEENGFKPTPLIQKVLDDNKGFEEISMELLKEYAGDRIFILNPVADEAKKSTEQLINSQLWKNLPAVKNGYVYFQDIEQTSADASTREWLLQQIPSLISKK</sequence>
<evidence type="ECO:0000313" key="8">
    <source>
        <dbReference type="EMBL" id="NUU63596.1"/>
    </source>
</evidence>
<evidence type="ECO:0000313" key="9">
    <source>
        <dbReference type="Proteomes" id="UP000564806"/>
    </source>
</evidence>
<evidence type="ECO:0000256" key="5">
    <source>
        <dbReference type="SAM" id="MobiDB-lite"/>
    </source>
</evidence>
<organism evidence="8 9">
    <name type="scientific">Paenibacillus agri</name>
    <dbReference type="NCBI Taxonomy" id="2744309"/>
    <lineage>
        <taxon>Bacteria</taxon>
        <taxon>Bacillati</taxon>
        <taxon>Bacillota</taxon>
        <taxon>Bacilli</taxon>
        <taxon>Bacillales</taxon>
        <taxon>Paenibacillaceae</taxon>
        <taxon>Paenibacillus</taxon>
    </lineage>
</organism>
<comment type="caution">
    <text evidence="8">The sequence shown here is derived from an EMBL/GenBank/DDBJ whole genome shotgun (WGS) entry which is preliminary data.</text>
</comment>
<evidence type="ECO:0000256" key="4">
    <source>
        <dbReference type="ARBA" id="ARBA00022729"/>
    </source>
</evidence>
<accession>A0A850ESR5</accession>
<dbReference type="PANTHER" id="PTHR30532">
    <property type="entry name" value="IRON III DICITRATE-BINDING PERIPLASMIC PROTEIN"/>
    <property type="match status" value="1"/>
</dbReference>
<dbReference type="InterPro" id="IPR002491">
    <property type="entry name" value="ABC_transptr_periplasmic_BD"/>
</dbReference>
<name>A0A850ESR5_9BACL</name>
<comment type="similarity">
    <text evidence="2">Belongs to the bacterial solute-binding protein 8 family.</text>
</comment>
<feature type="region of interest" description="Disordered" evidence="5">
    <location>
        <begin position="29"/>
        <end position="73"/>
    </location>
</feature>
<keyword evidence="3" id="KW-0813">Transport</keyword>
<dbReference type="Proteomes" id="UP000564806">
    <property type="component" value="Unassembled WGS sequence"/>
</dbReference>
<keyword evidence="4 6" id="KW-0732">Signal</keyword>
<evidence type="ECO:0000259" key="7">
    <source>
        <dbReference type="PROSITE" id="PS50983"/>
    </source>
</evidence>
<evidence type="ECO:0000256" key="1">
    <source>
        <dbReference type="ARBA" id="ARBA00004196"/>
    </source>
</evidence>
<comment type="subcellular location">
    <subcellularLocation>
        <location evidence="1">Cell envelope</location>
    </subcellularLocation>
</comment>